<evidence type="ECO:0000313" key="3">
    <source>
        <dbReference type="Proteomes" id="UP000095412"/>
    </source>
</evidence>
<gene>
    <name evidence="1" type="primary">asp3</name>
    <name evidence="1" type="ORF">SAMEA2297795_00953</name>
    <name evidence="2" type="ORF">SAMEA2297796_01250</name>
</gene>
<dbReference type="Proteomes" id="UP000095768">
    <property type="component" value="Unassembled WGS sequence"/>
</dbReference>
<dbReference type="NCBIfam" id="TIGR03711">
    <property type="entry name" value="acc_sec_asp3"/>
    <property type="match status" value="1"/>
</dbReference>
<organism evidence="1 4">
    <name type="scientific">Staphylococcus caeli</name>
    <dbReference type="NCBI Taxonomy" id="2201815"/>
    <lineage>
        <taxon>Bacteria</taxon>
        <taxon>Bacillati</taxon>
        <taxon>Bacillota</taxon>
        <taxon>Bacilli</taxon>
        <taxon>Bacillales</taxon>
        <taxon>Staphylococcaceae</taxon>
        <taxon>Staphylococcus</taxon>
    </lineage>
</organism>
<name>A0A1D4LHT0_9STAP</name>
<protein>
    <submittedName>
        <fullName evidence="1">Accessory Sec system protein Asp3</fullName>
    </submittedName>
</protein>
<dbReference type="GO" id="GO:0015031">
    <property type="term" value="P:protein transport"/>
    <property type="evidence" value="ECO:0007669"/>
    <property type="project" value="InterPro"/>
</dbReference>
<dbReference type="EMBL" id="FMPG01000002">
    <property type="protein sequence ID" value="SCS67437.1"/>
    <property type="molecule type" value="Genomic_DNA"/>
</dbReference>
<reference evidence="1 4" key="2">
    <citation type="submission" date="2016-09" db="EMBL/GenBank/DDBJ databases">
        <authorList>
            <consortium name="Pathogen Informatics"/>
        </authorList>
    </citation>
    <scope>NUCLEOTIDE SEQUENCE [LARGE SCALE GENOMIC DNA]</scope>
    <source>
        <strain evidence="1 4">82B</strain>
    </source>
</reference>
<dbReference type="OrthoDB" id="2042927at2"/>
<dbReference type="RefSeq" id="WP_069995425.1">
    <property type="nucleotide sequence ID" value="NZ_FMPG01000002.1"/>
</dbReference>
<evidence type="ECO:0000313" key="4">
    <source>
        <dbReference type="Proteomes" id="UP000095768"/>
    </source>
</evidence>
<dbReference type="Pfam" id="PF15432">
    <property type="entry name" value="Sec-ASP3"/>
    <property type="match status" value="1"/>
</dbReference>
<proteinExistence type="predicted"/>
<reference evidence="2 3" key="1">
    <citation type="submission" date="2016-09" db="EMBL/GenBank/DDBJ databases">
        <authorList>
            <consortium name="Pathogen Informatics"/>
            <person name="Sun Q."/>
            <person name="Inoue M."/>
        </authorList>
    </citation>
    <scope>NUCLEOTIDE SEQUENCE [LARGE SCALE GENOMIC DNA]</scope>
    <source>
        <strain evidence="2 3">82C</strain>
    </source>
</reference>
<dbReference type="InterPro" id="IPR022259">
    <property type="entry name" value="Acessory_Sec_prot_Asp3"/>
</dbReference>
<evidence type="ECO:0000313" key="1">
    <source>
        <dbReference type="EMBL" id="SCS67437.1"/>
    </source>
</evidence>
<keyword evidence="3" id="KW-1185">Reference proteome</keyword>
<sequence>MKVNKQFTIRWNHTDKSTFLYGTKLNFKPTETIFENVLMPSGIIIQEWKMLSTYDIDKTTPQLPILEKGQDYQFNFDYDVTPEAAIYFKIIFYRKNGAVIRHQIIKQKRESVAYPKDAYAYKIQMINAAATHLKFKKISIEDDQVLKANHTGIEISELKNTNILLNVLNLVIEEPSMDEVLPLSNQAIQHIQNVIVVRNWNTESLHSNLQILIDYLKKQSINKQIRLIGYGPQSNELAKALNRIVQSEVYITSHRDLQLAQYLKTELNNLSNINGHTPYIYFNHETQSDELNVFRNILNHARYLKYLERSLINSEVSHETKN</sequence>
<dbReference type="AlphaFoldDB" id="A0A1D4LHT0"/>
<dbReference type="Proteomes" id="UP000095412">
    <property type="component" value="Unassembled WGS sequence"/>
</dbReference>
<dbReference type="EMBL" id="FMPI01000007">
    <property type="protein sequence ID" value="SCS85482.1"/>
    <property type="molecule type" value="Genomic_DNA"/>
</dbReference>
<evidence type="ECO:0000313" key="2">
    <source>
        <dbReference type="EMBL" id="SCS85482.1"/>
    </source>
</evidence>
<accession>A0A1D4LHT0</accession>